<organism evidence="2 3">
    <name type="scientific">Bradyrhizobium iriomotense</name>
    <dbReference type="NCBI Taxonomy" id="441950"/>
    <lineage>
        <taxon>Bacteria</taxon>
        <taxon>Pseudomonadati</taxon>
        <taxon>Pseudomonadota</taxon>
        <taxon>Alphaproteobacteria</taxon>
        <taxon>Hyphomicrobiales</taxon>
        <taxon>Nitrobacteraceae</taxon>
        <taxon>Bradyrhizobium</taxon>
    </lineage>
</organism>
<sequence>MEETMGASRACTLSQSISMALIGAGIVLATPQSARANVITDWDERATAIVMPMTPYTAQRLMGMVHAAMFDAVNSIERRYQPYLVQLPANPTTSKEAAAATAAATVLATVDQKTASDMKTALTTYLASMPDDEAKSDGVKLGEAVAIKAVMARANDGADAPDDYRPRTAPGVYVPTAPMSASVWPKVTPWAMTAPSQFRPGPPVSLASEEWASDFNELKDYGAKNSAKRSPQQTETARFWLMVGPRAYHPFVRQLVVSKQMNVGEAARFMALAAVGLNDALVAVFDAKYHYNFWRPVTAIRNGDIDGNPNTDRDATWQPIDNTPMHPEYPCAHCILSGSVAGVVTAVLGTEDIPETAMTSPTAPGITHRWTNMARFADEVANARIWAGFHYRSSTRVGTDMGRRIGENAVNSVMQPIVATGSR</sequence>
<accession>A0ABQ6BC49</accession>
<feature type="domain" description="Phosphatidic acid phosphatase type 2/haloperoxidase" evidence="1">
    <location>
        <begin position="272"/>
        <end position="403"/>
    </location>
</feature>
<name>A0ABQ6BC49_9BRAD</name>
<evidence type="ECO:0000313" key="3">
    <source>
        <dbReference type="Proteomes" id="UP001156905"/>
    </source>
</evidence>
<dbReference type="CDD" id="cd03398">
    <property type="entry name" value="PAP2_haloperoxidase"/>
    <property type="match status" value="1"/>
</dbReference>
<evidence type="ECO:0000313" key="2">
    <source>
        <dbReference type="EMBL" id="GLR91959.1"/>
    </source>
</evidence>
<reference evidence="3" key="1">
    <citation type="journal article" date="2019" name="Int. J. Syst. Evol. Microbiol.">
        <title>The Global Catalogue of Microorganisms (GCM) 10K type strain sequencing project: providing services to taxonomists for standard genome sequencing and annotation.</title>
        <authorList>
            <consortium name="The Broad Institute Genomics Platform"/>
            <consortium name="The Broad Institute Genome Sequencing Center for Infectious Disease"/>
            <person name="Wu L."/>
            <person name="Ma J."/>
        </authorList>
    </citation>
    <scope>NUCLEOTIDE SEQUENCE [LARGE SCALE GENOMIC DNA]</scope>
    <source>
        <strain evidence="3">NBRC 102520</strain>
    </source>
</reference>
<dbReference type="InterPro" id="IPR036938">
    <property type="entry name" value="PAP2/HPO_sf"/>
</dbReference>
<dbReference type="Proteomes" id="UP001156905">
    <property type="component" value="Unassembled WGS sequence"/>
</dbReference>
<dbReference type="InterPro" id="IPR000326">
    <property type="entry name" value="PAP2/HPO"/>
</dbReference>
<dbReference type="InterPro" id="IPR052559">
    <property type="entry name" value="V-haloperoxidase"/>
</dbReference>
<dbReference type="Gene3D" id="1.10.606.20">
    <property type="match status" value="1"/>
</dbReference>
<dbReference type="SUPFAM" id="SSF48317">
    <property type="entry name" value="Acid phosphatase/Vanadium-dependent haloperoxidase"/>
    <property type="match status" value="1"/>
</dbReference>
<dbReference type="PANTHER" id="PTHR34599">
    <property type="entry name" value="PEROXIDASE-RELATED"/>
    <property type="match status" value="1"/>
</dbReference>
<protein>
    <recommendedName>
        <fullName evidence="1">Phosphatidic acid phosphatase type 2/haloperoxidase domain-containing protein</fullName>
    </recommendedName>
</protein>
<dbReference type="EMBL" id="BSOW01000059">
    <property type="protein sequence ID" value="GLR91959.1"/>
    <property type="molecule type" value="Genomic_DNA"/>
</dbReference>
<comment type="caution">
    <text evidence="2">The sequence shown here is derived from an EMBL/GenBank/DDBJ whole genome shotgun (WGS) entry which is preliminary data.</text>
</comment>
<keyword evidence="3" id="KW-1185">Reference proteome</keyword>
<proteinExistence type="predicted"/>
<evidence type="ECO:0000259" key="1">
    <source>
        <dbReference type="Pfam" id="PF01569"/>
    </source>
</evidence>
<dbReference type="PANTHER" id="PTHR34599:SF1">
    <property type="entry name" value="PHOSPHATIDIC ACID PHOSPHATASE TYPE 2_HALOPEROXIDASE DOMAIN-CONTAINING PROTEIN"/>
    <property type="match status" value="1"/>
</dbReference>
<gene>
    <name evidence="2" type="ORF">GCM10007857_86770</name>
</gene>
<dbReference type="Pfam" id="PF01569">
    <property type="entry name" value="PAP2"/>
    <property type="match status" value="1"/>
</dbReference>